<sequence length="234" mass="25183">MKLNYTDQGAGQPVILLHGMFGSLSNLGNLARDLATVYRVISADLRNHGDSPHEQKMDITSMADDVVELLDDLDLSAVNLIGHSLGGKVVMQVALNYPSRVAKLVVADIAPVAYVPRQDAALEALRAISDIEVNSRGQADSVMAAHVLEPETRSFLLKNLMRKADGGYGLKINMSSIAENYGTSLAAAPAGLPYSGPTLFLKGETSAYIQSKHQPRMAELFPNMKLEVINDVGH</sequence>
<dbReference type="Proteomes" id="UP000051213">
    <property type="component" value="Unassembled WGS sequence"/>
</dbReference>
<dbReference type="PRINTS" id="PR00111">
    <property type="entry name" value="ABHYDROLASE"/>
</dbReference>
<dbReference type="InterPro" id="IPR000073">
    <property type="entry name" value="AB_hydrolase_1"/>
</dbReference>
<gene>
    <name evidence="3" type="ORF">ABS24_06295</name>
</gene>
<dbReference type="EMBL" id="LICA01000069">
    <property type="protein sequence ID" value="KRO95911.1"/>
    <property type="molecule type" value="Genomic_DNA"/>
</dbReference>
<name>A0A0R2U8S9_9GAMM</name>
<organism evidence="3 4">
    <name type="scientific">SAR92 bacterium BACL26 MAG-121220-bin70</name>
    <dbReference type="NCBI Taxonomy" id="1655626"/>
    <lineage>
        <taxon>Bacteria</taxon>
        <taxon>Pseudomonadati</taxon>
        <taxon>Pseudomonadota</taxon>
        <taxon>Gammaproteobacteria</taxon>
        <taxon>Cellvibrionales</taxon>
        <taxon>Porticoccaceae</taxon>
        <taxon>SAR92 clade</taxon>
    </lineage>
</organism>
<dbReference type="PANTHER" id="PTHR46118:SF4">
    <property type="entry name" value="PROTEIN ABHD11"/>
    <property type="match status" value="1"/>
</dbReference>
<dbReference type="GO" id="GO:0016787">
    <property type="term" value="F:hydrolase activity"/>
    <property type="evidence" value="ECO:0007669"/>
    <property type="project" value="UniProtKB-KW"/>
</dbReference>
<dbReference type="Pfam" id="PF00561">
    <property type="entry name" value="Abhydrolase_1"/>
    <property type="match status" value="1"/>
</dbReference>
<evidence type="ECO:0000259" key="2">
    <source>
        <dbReference type="Pfam" id="PF00561"/>
    </source>
</evidence>
<dbReference type="AlphaFoldDB" id="A0A0R2U8S9"/>
<feature type="non-terminal residue" evidence="3">
    <location>
        <position position="234"/>
    </location>
</feature>
<protein>
    <submittedName>
        <fullName evidence="3">Alpha/beta hydrolase</fullName>
    </submittedName>
</protein>
<reference evidence="3 4" key="1">
    <citation type="submission" date="2015-10" db="EMBL/GenBank/DDBJ databases">
        <title>Metagenome-Assembled Genomes uncover a global brackish microbiome.</title>
        <authorList>
            <person name="Hugerth L.W."/>
            <person name="Larsson J."/>
            <person name="Alneberg J."/>
            <person name="Lindh M.V."/>
            <person name="Legrand C."/>
            <person name="Pinhassi J."/>
            <person name="Andersson A.F."/>
        </authorList>
    </citation>
    <scope>NUCLEOTIDE SEQUENCE [LARGE SCALE GENOMIC DNA]</scope>
    <source>
        <strain evidence="3">BACL26 MAG-121220-bin70</strain>
    </source>
</reference>
<dbReference type="InterPro" id="IPR029058">
    <property type="entry name" value="AB_hydrolase_fold"/>
</dbReference>
<keyword evidence="1 3" id="KW-0378">Hydrolase</keyword>
<evidence type="ECO:0000313" key="3">
    <source>
        <dbReference type="EMBL" id="KRO95911.1"/>
    </source>
</evidence>
<dbReference type="PANTHER" id="PTHR46118">
    <property type="entry name" value="PROTEIN ABHD11"/>
    <property type="match status" value="1"/>
</dbReference>
<feature type="domain" description="AB hydrolase-1" evidence="2">
    <location>
        <begin position="13"/>
        <end position="234"/>
    </location>
</feature>
<accession>A0A0R2U8S9</accession>
<evidence type="ECO:0000256" key="1">
    <source>
        <dbReference type="ARBA" id="ARBA00022801"/>
    </source>
</evidence>
<comment type="caution">
    <text evidence="3">The sequence shown here is derived from an EMBL/GenBank/DDBJ whole genome shotgun (WGS) entry which is preliminary data.</text>
</comment>
<dbReference type="SUPFAM" id="SSF53474">
    <property type="entry name" value="alpha/beta-Hydrolases"/>
    <property type="match status" value="1"/>
</dbReference>
<proteinExistence type="predicted"/>
<dbReference type="Gene3D" id="3.40.50.1820">
    <property type="entry name" value="alpha/beta hydrolase"/>
    <property type="match status" value="1"/>
</dbReference>
<evidence type="ECO:0000313" key="4">
    <source>
        <dbReference type="Proteomes" id="UP000051213"/>
    </source>
</evidence>